<dbReference type="Proteomes" id="UP000237082">
    <property type="component" value="Unassembled WGS sequence"/>
</dbReference>
<sequence>MHSKPHSNRIRPPLRRAAAGLAVALALAGCAVGPDFKTPALPKAADAPYTAAPLAERTVSAAGDRVGQSGASQRLINGQDLPAEWWKLFRSDALDQLIRAALERNPTLEAAQASLRQAEESYNAASGNLRDPAVNGQLGGSRQRAILSGSTPSEFNLYNASVSVSYTLDLFGGSRRQLEGLTAAVDYQRFQTEGAYQTLISNVVTAAVQEAALRGQLQATRELLQAQEAQLAIIRKQVELGAHPRAVELTQGTLVAQTRAQIPPLEKALDQTRHQLAALAGRFPGEGGLPEFRLESLNLPTELPVSLPSELARQRPDIRASEALLHQASANVGVATANQYPQITLSGSYGDQHTVLKGVDVGNTLWNIGAGLTQPIFNGGALSAKRRAAEAAYQQAEAQYRATVLKAFQNVADSLRAIETDAAALKAQAEAETQARESLEVNTRQYKLGGISYLALLDAQRSYQQARIGLIQAQAARYADTAALFLALGGGWWHRPAAAG</sequence>
<dbReference type="GO" id="GO:0005886">
    <property type="term" value="C:plasma membrane"/>
    <property type="evidence" value="ECO:0007669"/>
    <property type="project" value="UniProtKB-SubCell"/>
</dbReference>
<name>A0A2S5DEP1_9NEIS</name>
<comment type="subcellular location">
    <subcellularLocation>
        <location evidence="2">Cell membrane</location>
        <topology evidence="2">Lipid-anchor</topology>
    </subcellularLocation>
</comment>
<dbReference type="NCBIfam" id="TIGR01845">
    <property type="entry name" value="outer_NodT"/>
    <property type="match status" value="1"/>
</dbReference>
<reference evidence="5" key="1">
    <citation type="submission" date="2018-02" db="EMBL/GenBank/DDBJ databases">
        <authorList>
            <person name="O'Hara-Hanley K."/>
            <person name="Soby S."/>
        </authorList>
    </citation>
    <scope>NUCLEOTIDE SEQUENCE [LARGE SCALE GENOMIC DNA]</scope>
    <source>
        <strain evidence="5">MWU14-2602</strain>
    </source>
</reference>
<feature type="chain" id="PRO_5015376059" evidence="2">
    <location>
        <begin position="29"/>
        <end position="500"/>
    </location>
</feature>
<keyword evidence="3" id="KW-0175">Coiled coil</keyword>
<evidence type="ECO:0000256" key="2">
    <source>
        <dbReference type="RuleBase" id="RU362097"/>
    </source>
</evidence>
<comment type="caution">
    <text evidence="4">The sequence shown here is derived from an EMBL/GenBank/DDBJ whole genome shotgun (WGS) entry which is preliminary data.</text>
</comment>
<dbReference type="PANTHER" id="PTHR30203:SF33">
    <property type="entry name" value="BLR4455 PROTEIN"/>
    <property type="match status" value="1"/>
</dbReference>
<evidence type="ECO:0000256" key="3">
    <source>
        <dbReference type="SAM" id="Coils"/>
    </source>
</evidence>
<proteinExistence type="inferred from homology"/>
<dbReference type="RefSeq" id="WP_103903157.1">
    <property type="nucleotide sequence ID" value="NZ_PQWB01000051.1"/>
</dbReference>
<dbReference type="Gene3D" id="2.20.200.10">
    <property type="entry name" value="Outer membrane efflux proteins (OEP)"/>
    <property type="match status" value="1"/>
</dbReference>
<protein>
    <submittedName>
        <fullName evidence="4">RND transporter</fullName>
    </submittedName>
</protein>
<accession>A0A2S5DEP1</accession>
<comment type="similarity">
    <text evidence="1 2">Belongs to the outer membrane factor (OMF) (TC 1.B.17) family.</text>
</comment>
<keyword evidence="2" id="KW-0472">Membrane</keyword>
<dbReference type="EMBL" id="PQWB01000051">
    <property type="protein sequence ID" value="POZ61458.1"/>
    <property type="molecule type" value="Genomic_DNA"/>
</dbReference>
<organism evidence="4 5">
    <name type="scientific">Chromobacterium alticapitis</name>
    <dbReference type="NCBI Taxonomy" id="2073169"/>
    <lineage>
        <taxon>Bacteria</taxon>
        <taxon>Pseudomonadati</taxon>
        <taxon>Pseudomonadota</taxon>
        <taxon>Betaproteobacteria</taxon>
        <taxon>Neisseriales</taxon>
        <taxon>Chromobacteriaceae</taxon>
        <taxon>Chromobacterium</taxon>
    </lineage>
</organism>
<dbReference type="GO" id="GO:0015562">
    <property type="term" value="F:efflux transmembrane transporter activity"/>
    <property type="evidence" value="ECO:0007669"/>
    <property type="project" value="InterPro"/>
</dbReference>
<feature type="coiled-coil region" evidence="3">
    <location>
        <begin position="415"/>
        <end position="442"/>
    </location>
</feature>
<keyword evidence="2" id="KW-0449">Lipoprotein</keyword>
<keyword evidence="2" id="KW-0732">Signal</keyword>
<evidence type="ECO:0000313" key="4">
    <source>
        <dbReference type="EMBL" id="POZ61458.1"/>
    </source>
</evidence>
<dbReference type="AlphaFoldDB" id="A0A2S5DEP1"/>
<dbReference type="PANTHER" id="PTHR30203">
    <property type="entry name" value="OUTER MEMBRANE CATION EFFLUX PROTEIN"/>
    <property type="match status" value="1"/>
</dbReference>
<evidence type="ECO:0000256" key="1">
    <source>
        <dbReference type="ARBA" id="ARBA00007613"/>
    </source>
</evidence>
<keyword evidence="2" id="KW-1134">Transmembrane beta strand</keyword>
<keyword evidence="2" id="KW-0812">Transmembrane</keyword>
<dbReference type="OrthoDB" id="9770517at2"/>
<dbReference type="Pfam" id="PF02321">
    <property type="entry name" value="OEP"/>
    <property type="match status" value="2"/>
</dbReference>
<keyword evidence="2" id="KW-0564">Palmitate</keyword>
<keyword evidence="5" id="KW-1185">Reference proteome</keyword>
<dbReference type="InterPro" id="IPR010131">
    <property type="entry name" value="MdtP/NodT-like"/>
</dbReference>
<dbReference type="Gene3D" id="1.20.1600.10">
    <property type="entry name" value="Outer membrane efflux proteins (OEP)"/>
    <property type="match status" value="1"/>
</dbReference>
<dbReference type="SUPFAM" id="SSF56954">
    <property type="entry name" value="Outer membrane efflux proteins (OEP)"/>
    <property type="match status" value="1"/>
</dbReference>
<dbReference type="PROSITE" id="PS51257">
    <property type="entry name" value="PROKAR_LIPOPROTEIN"/>
    <property type="match status" value="1"/>
</dbReference>
<feature type="coiled-coil region" evidence="3">
    <location>
        <begin position="210"/>
        <end position="237"/>
    </location>
</feature>
<dbReference type="InterPro" id="IPR003423">
    <property type="entry name" value="OMP_efflux"/>
</dbReference>
<gene>
    <name evidence="4" type="ORF">C2I19_13180</name>
</gene>
<evidence type="ECO:0000313" key="5">
    <source>
        <dbReference type="Proteomes" id="UP000237082"/>
    </source>
</evidence>
<feature type="signal peptide" evidence="2">
    <location>
        <begin position="1"/>
        <end position="28"/>
    </location>
</feature>